<dbReference type="Pfam" id="PF10116">
    <property type="entry name" value="Host_attach"/>
    <property type="match status" value="1"/>
</dbReference>
<dbReference type="EMBL" id="MZXW01000022">
    <property type="protein sequence ID" value="RXT45070.1"/>
    <property type="molecule type" value="Genomic_DNA"/>
</dbReference>
<protein>
    <submittedName>
        <fullName evidence="2">Host attachment protein</fullName>
    </submittedName>
</protein>
<dbReference type="Proteomes" id="UP000290819">
    <property type="component" value="Unassembled WGS sequence"/>
</dbReference>
<keyword evidence="3" id="KW-1185">Reference proteome</keyword>
<dbReference type="OrthoDB" id="9812459at2"/>
<evidence type="ECO:0000313" key="2">
    <source>
        <dbReference type="EMBL" id="RXT45070.1"/>
    </source>
</evidence>
<evidence type="ECO:0000256" key="1">
    <source>
        <dbReference type="SAM" id="MobiDB-lite"/>
    </source>
</evidence>
<feature type="region of interest" description="Disordered" evidence="1">
    <location>
        <begin position="47"/>
        <end position="77"/>
    </location>
</feature>
<reference evidence="2 3" key="1">
    <citation type="submission" date="2017-03" db="EMBL/GenBank/DDBJ databases">
        <authorList>
            <person name="Safronova V.I."/>
            <person name="Sazanova A.L."/>
            <person name="Chirak E.R."/>
        </authorList>
    </citation>
    <scope>NUCLEOTIDE SEQUENCE [LARGE SCALE GENOMIC DNA]</scope>
    <source>
        <strain evidence="2 3">Opo-243</strain>
    </source>
</reference>
<dbReference type="RefSeq" id="WP_129272352.1">
    <property type="nucleotide sequence ID" value="NZ_MZXW01000022.1"/>
</dbReference>
<accession>A0A4Q1V2Q3</accession>
<sequence length="159" mass="17235">MLGAVQWTRWRLDKGDWLVVCDGRKALILENLGDEMFPHLHTREVHEQPNPATSAQGTDAPGRLHAAAGGARSSVEQTDWHDEAERAFLRSLAGRLDAAVSAGETSALTMVASPRALGMIRADCSDVVRKALQNEVGKDLVKLPVYEIARQLLLSGAAK</sequence>
<evidence type="ECO:0000313" key="3">
    <source>
        <dbReference type="Proteomes" id="UP000290819"/>
    </source>
</evidence>
<proteinExistence type="predicted"/>
<gene>
    <name evidence="2" type="ORF">B5V03_21175</name>
</gene>
<name>A0A4Q1V2Q3_9BRAD</name>
<dbReference type="AlphaFoldDB" id="A0A4Q1V2Q3"/>
<comment type="caution">
    <text evidence="2">The sequence shown here is derived from an EMBL/GenBank/DDBJ whole genome shotgun (WGS) entry which is preliminary data.</text>
</comment>
<organism evidence="2 3">
    <name type="scientific">Bradyrhizobium betae</name>
    <dbReference type="NCBI Taxonomy" id="244734"/>
    <lineage>
        <taxon>Bacteria</taxon>
        <taxon>Pseudomonadati</taxon>
        <taxon>Pseudomonadota</taxon>
        <taxon>Alphaproteobacteria</taxon>
        <taxon>Hyphomicrobiales</taxon>
        <taxon>Nitrobacteraceae</taxon>
        <taxon>Bradyrhizobium</taxon>
    </lineage>
</organism>
<dbReference type="InterPro" id="IPR019291">
    <property type="entry name" value="Host_attachment_protein"/>
</dbReference>